<dbReference type="Gene3D" id="3.60.15.10">
    <property type="entry name" value="Ribonuclease Z/Hydroxyacylglutathione hydrolase-like"/>
    <property type="match status" value="1"/>
</dbReference>
<dbReference type="SMART" id="SM00849">
    <property type="entry name" value="Lactamase_B"/>
    <property type="match status" value="1"/>
</dbReference>
<feature type="transmembrane region" description="Helical" evidence="6">
    <location>
        <begin position="306"/>
        <end position="324"/>
    </location>
</feature>
<sequence>MKRKFVLLAPAALFGTIAAFTPPTPILLTFLLYLFFLIKTKQFGFLDIIIVIGIFIVFFESGSNAIHENRTLLSGNESEFFLSFNAGAKIDGDSFMAEAVENKTGEHVIASYKIKTELEKEALERASFVGRNCRLRGQLELPSMRRNPGAFDYGEYLNKRHIHWIVKLDYAPLGNCGKAAAGIIEVLGKIRESGIKGMSGQLPKETVPVAAALLYGDQSLFTTEVSAAYRNLGITHLLAISGMQVTILAGLALYAGLRMGATRERISGLLILILPLYAILAGASPSVIRSVLMAEILLLANILPKSFPVSAADALSLSFAVYLIADSFVLFDPGFQLSYAVTFALLLSGRALKSMQGGGSAMLLSGTMVSQIAALPILLFHFYGIPLIGTAANLVYIPLYSFFMVPAVYSLYPLSFLGRLSESAAFFVNEGVILSERLAIFLAKTPILLNPGRMGLPLIWFYGAAVVFSLVVWEKAQPGKKAAAFLCIPVIILLLHVTIMRESPSAGEITMIDVGQGDSILIELPSHKGVYLIDTGGAVDFWKKEWQRRKNAFDPGKDTVIPLLKAKGITKIDKLILTHGDMDHIGGALAVVAEIDIEEIIIPSIQEKSELERTIIRLAAEKGIHIREAERGDYWQEGPYSFHVLSPREGYEGERNGGSLSIYTILGGKGWFFGGDLDEKGENEITGMAPSLRVDVLKAGHHGSKTSSSEQFLETYRPKIVLISAGVKNRFGHPNAETLGRFEEIGARVFRTDLHGAVTYTFNGNSGTFSTYLPYTGPSKEINKD</sequence>
<evidence type="ECO:0000259" key="7">
    <source>
        <dbReference type="SMART" id="SM00849"/>
    </source>
</evidence>
<dbReference type="InterPro" id="IPR025405">
    <property type="entry name" value="DUF4131"/>
</dbReference>
<evidence type="ECO:0000256" key="5">
    <source>
        <dbReference type="ARBA" id="ARBA00023136"/>
    </source>
</evidence>
<gene>
    <name evidence="8" type="ORF">DRW41_18505</name>
</gene>
<protein>
    <submittedName>
        <fullName evidence="8">DNA internalization-related competence protein ComEC/Rec2</fullName>
    </submittedName>
</protein>
<dbReference type="PANTHER" id="PTHR30619:SF1">
    <property type="entry name" value="RECOMBINATION PROTEIN 2"/>
    <property type="match status" value="1"/>
</dbReference>
<feature type="transmembrane region" description="Helical" evidence="6">
    <location>
        <begin position="455"/>
        <end position="473"/>
    </location>
</feature>
<dbReference type="InterPro" id="IPR035681">
    <property type="entry name" value="ComA-like_MBL"/>
</dbReference>
<dbReference type="SUPFAM" id="SSF56281">
    <property type="entry name" value="Metallo-hydrolase/oxidoreductase"/>
    <property type="match status" value="1"/>
</dbReference>
<evidence type="ECO:0000256" key="6">
    <source>
        <dbReference type="SAM" id="Phobius"/>
    </source>
</evidence>
<dbReference type="CDD" id="cd07731">
    <property type="entry name" value="ComA-like_MBL-fold"/>
    <property type="match status" value="1"/>
</dbReference>
<accession>A0A3D8GM23</accession>
<dbReference type="EMBL" id="QNQT01000010">
    <property type="protein sequence ID" value="RDU35448.1"/>
    <property type="molecule type" value="Genomic_DNA"/>
</dbReference>
<evidence type="ECO:0000256" key="4">
    <source>
        <dbReference type="ARBA" id="ARBA00022989"/>
    </source>
</evidence>
<feature type="transmembrane region" description="Helical" evidence="6">
    <location>
        <begin position="361"/>
        <end position="383"/>
    </location>
</feature>
<dbReference type="NCBIfam" id="TIGR00361">
    <property type="entry name" value="ComEC_Rec2"/>
    <property type="match status" value="1"/>
</dbReference>
<dbReference type="Pfam" id="PF13567">
    <property type="entry name" value="DUF4131"/>
    <property type="match status" value="1"/>
</dbReference>
<dbReference type="InterPro" id="IPR004797">
    <property type="entry name" value="Competence_ComEC/Rec2"/>
</dbReference>
<feature type="transmembrane region" description="Helical" evidence="6">
    <location>
        <begin position="43"/>
        <end position="60"/>
    </location>
</feature>
<dbReference type="OrthoDB" id="9761531at2"/>
<evidence type="ECO:0000256" key="2">
    <source>
        <dbReference type="ARBA" id="ARBA00022475"/>
    </source>
</evidence>
<dbReference type="InterPro" id="IPR052159">
    <property type="entry name" value="Competence_DNA_uptake"/>
</dbReference>
<name>A0A3D8GM23_9BACI</name>
<feature type="transmembrane region" description="Helical" evidence="6">
    <location>
        <begin position="269"/>
        <end position="294"/>
    </location>
</feature>
<comment type="caution">
    <text evidence="8">The sequence shown here is derived from an EMBL/GenBank/DDBJ whole genome shotgun (WGS) entry which is preliminary data.</text>
</comment>
<evidence type="ECO:0000313" key="8">
    <source>
        <dbReference type="EMBL" id="RDU35448.1"/>
    </source>
</evidence>
<dbReference type="AlphaFoldDB" id="A0A3D8GM23"/>
<keyword evidence="9" id="KW-1185">Reference proteome</keyword>
<comment type="subcellular location">
    <subcellularLocation>
        <location evidence="1">Cell membrane</location>
        <topology evidence="1">Multi-pass membrane protein</topology>
    </subcellularLocation>
</comment>
<dbReference type="PANTHER" id="PTHR30619">
    <property type="entry name" value="DNA INTERNALIZATION/COMPETENCE PROTEIN COMEC/REC2"/>
    <property type="match status" value="1"/>
</dbReference>
<keyword evidence="3 6" id="KW-0812">Transmembrane</keyword>
<dbReference type="GO" id="GO:0030420">
    <property type="term" value="P:establishment of competence for transformation"/>
    <property type="evidence" value="ECO:0007669"/>
    <property type="project" value="InterPro"/>
</dbReference>
<keyword evidence="4 6" id="KW-1133">Transmembrane helix</keyword>
<organism evidence="8 9">
    <name type="scientific">Neobacillus piezotolerans</name>
    <dbReference type="NCBI Taxonomy" id="2259171"/>
    <lineage>
        <taxon>Bacteria</taxon>
        <taxon>Bacillati</taxon>
        <taxon>Bacillota</taxon>
        <taxon>Bacilli</taxon>
        <taxon>Bacillales</taxon>
        <taxon>Bacillaceae</taxon>
        <taxon>Neobacillus</taxon>
    </lineage>
</organism>
<dbReference type="Pfam" id="PF00753">
    <property type="entry name" value="Lactamase_B"/>
    <property type="match status" value="1"/>
</dbReference>
<dbReference type="GO" id="GO:0005886">
    <property type="term" value="C:plasma membrane"/>
    <property type="evidence" value="ECO:0007669"/>
    <property type="project" value="UniProtKB-SubCell"/>
</dbReference>
<evidence type="ECO:0000256" key="1">
    <source>
        <dbReference type="ARBA" id="ARBA00004651"/>
    </source>
</evidence>
<dbReference type="InterPro" id="IPR004477">
    <property type="entry name" value="ComEC_N"/>
</dbReference>
<proteinExistence type="predicted"/>
<dbReference type="RefSeq" id="WP_115453511.1">
    <property type="nucleotide sequence ID" value="NZ_QNQT01000010.1"/>
</dbReference>
<dbReference type="NCBIfam" id="TIGR00360">
    <property type="entry name" value="ComEC_N-term"/>
    <property type="match status" value="1"/>
</dbReference>
<dbReference type="InterPro" id="IPR036866">
    <property type="entry name" value="RibonucZ/Hydroxyglut_hydro"/>
</dbReference>
<feature type="transmembrane region" description="Helical" evidence="6">
    <location>
        <begin position="330"/>
        <end position="349"/>
    </location>
</feature>
<keyword evidence="5 6" id="KW-0472">Membrane</keyword>
<keyword evidence="2" id="KW-1003">Cell membrane</keyword>
<evidence type="ECO:0000256" key="3">
    <source>
        <dbReference type="ARBA" id="ARBA00022692"/>
    </source>
</evidence>
<feature type="transmembrane region" description="Helical" evidence="6">
    <location>
        <begin position="237"/>
        <end position="257"/>
    </location>
</feature>
<dbReference type="Pfam" id="PF03772">
    <property type="entry name" value="Competence"/>
    <property type="match status" value="1"/>
</dbReference>
<feature type="transmembrane region" description="Helical" evidence="6">
    <location>
        <begin position="395"/>
        <end position="412"/>
    </location>
</feature>
<dbReference type="InterPro" id="IPR001279">
    <property type="entry name" value="Metallo-B-lactamas"/>
</dbReference>
<dbReference type="Proteomes" id="UP000257144">
    <property type="component" value="Unassembled WGS sequence"/>
</dbReference>
<feature type="domain" description="Metallo-beta-lactamase" evidence="7">
    <location>
        <begin position="516"/>
        <end position="727"/>
    </location>
</feature>
<reference evidence="8 9" key="1">
    <citation type="submission" date="2018-07" db="EMBL/GenBank/DDBJ databases">
        <title>Bacillus sp. YLB-04 draft genome sequence.</title>
        <authorList>
            <person name="Yu L."/>
            <person name="Tang X."/>
        </authorList>
    </citation>
    <scope>NUCLEOTIDE SEQUENCE [LARGE SCALE GENOMIC DNA]</scope>
    <source>
        <strain evidence="8 9">YLB-04</strain>
    </source>
</reference>
<feature type="transmembrane region" description="Helical" evidence="6">
    <location>
        <begin position="482"/>
        <end position="500"/>
    </location>
</feature>
<evidence type="ECO:0000313" key="9">
    <source>
        <dbReference type="Proteomes" id="UP000257144"/>
    </source>
</evidence>